<protein>
    <submittedName>
        <fullName evidence="1">Uncharacterized protein</fullName>
    </submittedName>
</protein>
<reference evidence="1 2" key="1">
    <citation type="submission" date="2024-09" db="EMBL/GenBank/DDBJ databases">
        <authorList>
            <person name="Sun Q."/>
            <person name="Mori K."/>
        </authorList>
    </citation>
    <scope>NUCLEOTIDE SEQUENCE [LARGE SCALE GENOMIC DNA]</scope>
    <source>
        <strain evidence="1 2">TBRC 1432</strain>
    </source>
</reference>
<organism evidence="1 2">
    <name type="scientific">Kutzneria chonburiensis</name>
    <dbReference type="NCBI Taxonomy" id="1483604"/>
    <lineage>
        <taxon>Bacteria</taxon>
        <taxon>Bacillati</taxon>
        <taxon>Actinomycetota</taxon>
        <taxon>Actinomycetes</taxon>
        <taxon>Pseudonocardiales</taxon>
        <taxon>Pseudonocardiaceae</taxon>
        <taxon>Kutzneria</taxon>
    </lineage>
</organism>
<dbReference type="EMBL" id="JBHLUD010000001">
    <property type="protein sequence ID" value="MFC0540637.1"/>
    <property type="molecule type" value="Genomic_DNA"/>
</dbReference>
<dbReference type="Proteomes" id="UP001589810">
    <property type="component" value="Unassembled WGS sequence"/>
</dbReference>
<name>A0ABV6MKE4_9PSEU</name>
<proteinExistence type="predicted"/>
<gene>
    <name evidence="1" type="ORF">ACFFH7_04040</name>
</gene>
<evidence type="ECO:0000313" key="1">
    <source>
        <dbReference type="EMBL" id="MFC0540637.1"/>
    </source>
</evidence>
<comment type="caution">
    <text evidence="1">The sequence shown here is derived from an EMBL/GenBank/DDBJ whole genome shotgun (WGS) entry which is preliminary data.</text>
</comment>
<dbReference type="RefSeq" id="WP_273939447.1">
    <property type="nucleotide sequence ID" value="NZ_CP097263.1"/>
</dbReference>
<sequence length="65" mass="6995">MDIPADLAHRWHERHDACLLDAAAGAGPLAAVYEQLRKLAAQDGAHDLAERLGRTARGLRALAAR</sequence>
<evidence type="ECO:0000313" key="2">
    <source>
        <dbReference type="Proteomes" id="UP001589810"/>
    </source>
</evidence>
<accession>A0ABV6MKE4</accession>
<keyword evidence="2" id="KW-1185">Reference proteome</keyword>